<organism evidence="1 2">
    <name type="scientific">Sphingobium scionense</name>
    <dbReference type="NCBI Taxonomy" id="1404341"/>
    <lineage>
        <taxon>Bacteria</taxon>
        <taxon>Pseudomonadati</taxon>
        <taxon>Pseudomonadota</taxon>
        <taxon>Alphaproteobacteria</taxon>
        <taxon>Sphingomonadales</taxon>
        <taxon>Sphingomonadaceae</taxon>
        <taxon>Sphingobium</taxon>
    </lineage>
</organism>
<comment type="caution">
    <text evidence="1">The sequence shown here is derived from an EMBL/GenBank/DDBJ whole genome shotgun (WGS) entry which is preliminary data.</text>
</comment>
<reference evidence="1 2" key="1">
    <citation type="submission" date="2020-08" db="EMBL/GenBank/DDBJ databases">
        <title>Genomic Encyclopedia of Type Strains, Phase IV (KMG-IV): sequencing the most valuable type-strain genomes for metagenomic binning, comparative biology and taxonomic classification.</title>
        <authorList>
            <person name="Goeker M."/>
        </authorList>
    </citation>
    <scope>NUCLEOTIDE SEQUENCE [LARGE SCALE GENOMIC DNA]</scope>
    <source>
        <strain evidence="1 2">DSM 19371</strain>
    </source>
</reference>
<dbReference type="InterPro" id="IPR054438">
    <property type="entry name" value="Struct_cement_gp24/gp6"/>
</dbReference>
<keyword evidence="2" id="KW-1185">Reference proteome</keyword>
<accession>A0A7W6PW92</accession>
<proteinExistence type="predicted"/>
<dbReference type="RefSeq" id="WP_188081772.1">
    <property type="nucleotide sequence ID" value="NZ_JACIEU010000006.1"/>
</dbReference>
<evidence type="ECO:0000313" key="2">
    <source>
        <dbReference type="Proteomes" id="UP000590524"/>
    </source>
</evidence>
<evidence type="ECO:0000313" key="1">
    <source>
        <dbReference type="EMBL" id="MBB4147987.1"/>
    </source>
</evidence>
<dbReference type="EMBL" id="JACIEU010000006">
    <property type="protein sequence ID" value="MBB4147987.1"/>
    <property type="molecule type" value="Genomic_DNA"/>
</dbReference>
<dbReference type="Proteomes" id="UP000590524">
    <property type="component" value="Unassembled WGS sequence"/>
</dbReference>
<protein>
    <recommendedName>
        <fullName evidence="3">DUF2190 domain-containing protein</fullName>
    </recommendedName>
</protein>
<name>A0A7W6PW92_9SPHN</name>
<gene>
    <name evidence="1" type="ORF">GGQ90_001765</name>
</gene>
<evidence type="ECO:0008006" key="3">
    <source>
        <dbReference type="Google" id="ProtNLM"/>
    </source>
</evidence>
<sequence>MAVNQDTYTDMLAPAYAGMVANGETSNRISRTCEDSAGIPFGVPVYRGAGDHGCTRTPNAFLLGITIAHEALGLLTGQTVDRYQQYDNVAILPLGVIWVVAGEAVTDGAPAYDTGSAIVDTVGSNTALTDWQFDITGANADLVKLSRR</sequence>
<dbReference type="AlphaFoldDB" id="A0A7W6PW92"/>
<dbReference type="Pfam" id="PF22758">
    <property type="entry name" value="Phage_cement"/>
    <property type="match status" value="1"/>
</dbReference>